<sequence>MTDLHAVDPIEKHLKVRVPQAFAFEVFTERMALWWPASTHSVAAGQGAQPTDIVMKGRLGGRIYEVLPDGRESDWGQVTEWQPPQRVAFTWHPGHPVERATHVTVQFAALAEAETEVTLCHDGWDRIADGAAIRPQYVPGWDHVLRECYAAALITS</sequence>
<dbReference type="Proteomes" id="UP000051887">
    <property type="component" value="Unassembled WGS sequence"/>
</dbReference>
<feature type="domain" description="Activator of Hsp90 ATPase homologue 1/2-like C-terminal" evidence="2">
    <location>
        <begin position="21"/>
        <end position="146"/>
    </location>
</feature>
<dbReference type="AlphaFoldDB" id="A0A0P1FK52"/>
<dbReference type="EMBL" id="CYSC01000040">
    <property type="protein sequence ID" value="CUH73467.1"/>
    <property type="molecule type" value="Genomic_DNA"/>
</dbReference>
<gene>
    <name evidence="3" type="ORF">TL5118_02597</name>
    <name evidence="4" type="ORF">TL5120_03276</name>
</gene>
<dbReference type="InterPro" id="IPR013538">
    <property type="entry name" value="ASHA1/2-like_C"/>
</dbReference>
<comment type="similarity">
    <text evidence="1">Belongs to the AHA1 family.</text>
</comment>
<dbReference type="RefSeq" id="WP_058244607.1">
    <property type="nucleotide sequence ID" value="NZ_CYSB01000030.1"/>
</dbReference>
<dbReference type="Gene3D" id="3.30.530.20">
    <property type="match status" value="1"/>
</dbReference>
<keyword evidence="5" id="KW-1185">Reference proteome</keyword>
<reference evidence="4 6" key="1">
    <citation type="submission" date="2015-09" db="EMBL/GenBank/DDBJ databases">
        <authorList>
            <consortium name="Swine Surveillance"/>
        </authorList>
    </citation>
    <scope>NUCLEOTIDE SEQUENCE [LARGE SCALE GENOMIC DNA]</scope>
    <source>
        <strain evidence="4 6">5120</strain>
    </source>
</reference>
<evidence type="ECO:0000313" key="3">
    <source>
        <dbReference type="EMBL" id="CUH68343.1"/>
    </source>
</evidence>
<dbReference type="Proteomes" id="UP000051086">
    <property type="component" value="Unassembled WGS sequence"/>
</dbReference>
<evidence type="ECO:0000313" key="4">
    <source>
        <dbReference type="EMBL" id="CUH73467.1"/>
    </source>
</evidence>
<protein>
    <recommendedName>
        <fullName evidence="2">Activator of Hsp90 ATPase homologue 1/2-like C-terminal domain-containing protein</fullName>
    </recommendedName>
</protein>
<evidence type="ECO:0000256" key="1">
    <source>
        <dbReference type="ARBA" id="ARBA00006817"/>
    </source>
</evidence>
<proteinExistence type="inferred from homology"/>
<evidence type="ECO:0000259" key="2">
    <source>
        <dbReference type="Pfam" id="PF08327"/>
    </source>
</evidence>
<evidence type="ECO:0000313" key="5">
    <source>
        <dbReference type="Proteomes" id="UP000051086"/>
    </source>
</evidence>
<accession>A0A0P1FK52</accession>
<name>A0A0P1FK52_9RHOB</name>
<dbReference type="SUPFAM" id="SSF55961">
    <property type="entry name" value="Bet v1-like"/>
    <property type="match status" value="1"/>
</dbReference>
<organism evidence="4 6">
    <name type="scientific">Thalassovita autumnalis</name>
    <dbReference type="NCBI Taxonomy" id="2072972"/>
    <lineage>
        <taxon>Bacteria</taxon>
        <taxon>Pseudomonadati</taxon>
        <taxon>Pseudomonadota</taxon>
        <taxon>Alphaproteobacteria</taxon>
        <taxon>Rhodobacterales</taxon>
        <taxon>Roseobacteraceae</taxon>
        <taxon>Thalassovita</taxon>
    </lineage>
</organism>
<reference evidence="3 5" key="2">
    <citation type="submission" date="2015-09" db="EMBL/GenBank/DDBJ databases">
        <authorList>
            <person name="Rodrigo-Torres L."/>
            <person name="Arahal D.R."/>
        </authorList>
    </citation>
    <scope>NUCLEOTIDE SEQUENCE [LARGE SCALE GENOMIC DNA]</scope>
    <source>
        <strain evidence="3 5">CECT 5118</strain>
    </source>
</reference>
<evidence type="ECO:0000313" key="6">
    <source>
        <dbReference type="Proteomes" id="UP000051887"/>
    </source>
</evidence>
<dbReference type="Pfam" id="PF08327">
    <property type="entry name" value="AHSA1"/>
    <property type="match status" value="1"/>
</dbReference>
<dbReference type="EMBL" id="CYSB01000030">
    <property type="protein sequence ID" value="CUH68343.1"/>
    <property type="molecule type" value="Genomic_DNA"/>
</dbReference>
<dbReference type="InterPro" id="IPR023393">
    <property type="entry name" value="START-like_dom_sf"/>
</dbReference>